<proteinExistence type="predicted"/>
<evidence type="ECO:0000313" key="1">
    <source>
        <dbReference type="EMBL" id="GMH27654.1"/>
    </source>
</evidence>
<dbReference type="AlphaFoldDB" id="A0AAD3TE89"/>
<comment type="caution">
    <text evidence="1">The sequence shown here is derived from an EMBL/GenBank/DDBJ whole genome shotgun (WGS) entry which is preliminary data.</text>
</comment>
<accession>A0AAD3TE89</accession>
<dbReference type="EMBL" id="BSYO01000033">
    <property type="protein sequence ID" value="GMH27654.1"/>
    <property type="molecule type" value="Genomic_DNA"/>
</dbReference>
<name>A0AAD3TE89_NEPGR</name>
<reference evidence="1" key="1">
    <citation type="submission" date="2023-05" db="EMBL/GenBank/DDBJ databases">
        <title>Nepenthes gracilis genome sequencing.</title>
        <authorList>
            <person name="Fukushima K."/>
        </authorList>
    </citation>
    <scope>NUCLEOTIDE SEQUENCE</scope>
    <source>
        <strain evidence="1">SING2019-196</strain>
    </source>
</reference>
<keyword evidence="2" id="KW-1185">Reference proteome</keyword>
<organism evidence="1 2">
    <name type="scientific">Nepenthes gracilis</name>
    <name type="common">Slender pitcher plant</name>
    <dbReference type="NCBI Taxonomy" id="150966"/>
    <lineage>
        <taxon>Eukaryota</taxon>
        <taxon>Viridiplantae</taxon>
        <taxon>Streptophyta</taxon>
        <taxon>Embryophyta</taxon>
        <taxon>Tracheophyta</taxon>
        <taxon>Spermatophyta</taxon>
        <taxon>Magnoliopsida</taxon>
        <taxon>eudicotyledons</taxon>
        <taxon>Gunneridae</taxon>
        <taxon>Pentapetalae</taxon>
        <taxon>Caryophyllales</taxon>
        <taxon>Nepenthaceae</taxon>
        <taxon>Nepenthes</taxon>
    </lineage>
</organism>
<evidence type="ECO:0000313" key="2">
    <source>
        <dbReference type="Proteomes" id="UP001279734"/>
    </source>
</evidence>
<sequence length="187" mass="19399">MEADSSTQLSWLLSLLCDCKPAISISNFLACPKRPAGLLVQVPANSPPLLPLVQCSSTASPPSPPPLAHPDDCLPLFSAVFHCTPPPLLVLPSSTASPLLQFVQPAARLHLCSPAHLLLSDAAAAHPALFHCLSAAAAASTLTELGDASKTKTTLSDTSSTFCILHICSFGCPSCHCLPIKAPCQQS</sequence>
<gene>
    <name evidence="1" type="ORF">Nepgr_029497</name>
</gene>
<protein>
    <submittedName>
        <fullName evidence="1">Uncharacterized protein</fullName>
    </submittedName>
</protein>
<dbReference type="Proteomes" id="UP001279734">
    <property type="component" value="Unassembled WGS sequence"/>
</dbReference>